<dbReference type="PANTHER" id="PTHR39324:SF1">
    <property type="entry name" value="CALCIUM DODECIN"/>
    <property type="match status" value="1"/>
</dbReference>
<dbReference type="InterPro" id="IPR036694">
    <property type="entry name" value="Dodecin-like_sf"/>
</dbReference>
<dbReference type="GeneID" id="91561357"/>
<name>E8TMI7_MESCW</name>
<dbReference type="Pfam" id="PF07311">
    <property type="entry name" value="Dodecin"/>
    <property type="match status" value="1"/>
</dbReference>
<dbReference type="InterPro" id="IPR025543">
    <property type="entry name" value="Dodecin-like"/>
</dbReference>
<dbReference type="EMBL" id="CP002447">
    <property type="protein sequence ID" value="ADV12809.1"/>
    <property type="molecule type" value="Genomic_DNA"/>
</dbReference>
<evidence type="ECO:0008006" key="3">
    <source>
        <dbReference type="Google" id="ProtNLM"/>
    </source>
</evidence>
<protein>
    <recommendedName>
        <fullName evidence="3">Dodecin domain-containing protein</fullName>
    </recommendedName>
</protein>
<dbReference type="Proteomes" id="UP000007471">
    <property type="component" value="Chromosome"/>
</dbReference>
<proteinExistence type="predicted"/>
<dbReference type="OrthoDB" id="9805449at2"/>
<dbReference type="PATRIC" id="fig|765698.3.peg.4196"/>
<accession>E8TMI7</accession>
<dbReference type="Gene3D" id="3.30.1660.10">
    <property type="entry name" value="Flavin-binding protein dodecin"/>
    <property type="match status" value="1"/>
</dbReference>
<dbReference type="PANTHER" id="PTHR39324">
    <property type="entry name" value="CALCIUM DODECIN"/>
    <property type="match status" value="1"/>
</dbReference>
<dbReference type="HOGENOM" id="CLU_161196_2_0_5"/>
<evidence type="ECO:0000313" key="1">
    <source>
        <dbReference type="EMBL" id="ADV12809.1"/>
    </source>
</evidence>
<dbReference type="AlphaFoldDB" id="E8TMI7"/>
<gene>
    <name evidence="1" type="ordered locus">Mesci_3690</name>
</gene>
<dbReference type="RefSeq" id="WP_013531476.1">
    <property type="nucleotide sequence ID" value="NC_014923.1"/>
</dbReference>
<dbReference type="eggNOG" id="COG3360">
    <property type="taxonomic scope" value="Bacteria"/>
</dbReference>
<sequence length="67" mass="7428">MSVARVTEITSSSKKSFQDAIEQGIARASKTLKNVEGAWIQDQKIVVQDGKIVAYRVNMKVTFILAE</sequence>
<dbReference type="STRING" id="765698.Mesci_3690"/>
<dbReference type="KEGG" id="mci:Mesci_3690"/>
<dbReference type="SUPFAM" id="SSF89807">
    <property type="entry name" value="Dodecin-like"/>
    <property type="match status" value="1"/>
</dbReference>
<reference evidence="2" key="1">
    <citation type="submission" date="2011-01" db="EMBL/GenBank/DDBJ databases">
        <title>Complete sequence of chromosome of Mesorhizobium ciceri bv. biserrulae WSM1271.</title>
        <authorList>
            <person name="Lucas S."/>
            <person name="Copeland A."/>
            <person name="Lapidus A."/>
            <person name="Cheng J.-F."/>
            <person name="Goodwin L."/>
            <person name="Pitluck S."/>
            <person name="Teshima H."/>
            <person name="Detter J.C."/>
            <person name="Han C."/>
            <person name="Tapia R."/>
            <person name="Land M."/>
            <person name="Hauser L."/>
            <person name="Kyrpides N."/>
            <person name="Ivanova N."/>
            <person name="Nandasena K."/>
            <person name="Reeve W.G."/>
            <person name="Howieson J.G."/>
            <person name="O'Hara G."/>
            <person name="Tiwari R.P."/>
            <person name="Woyke T."/>
        </authorList>
    </citation>
    <scope>NUCLEOTIDE SEQUENCE [LARGE SCALE GENOMIC DNA]</scope>
    <source>
        <strain evidence="2">HAMBI 2942 / LMG 23838 / WSM1271</strain>
    </source>
</reference>
<dbReference type="InterPro" id="IPR009923">
    <property type="entry name" value="Dodecin"/>
</dbReference>
<evidence type="ECO:0000313" key="2">
    <source>
        <dbReference type="Proteomes" id="UP000007471"/>
    </source>
</evidence>
<organism evidence="1 2">
    <name type="scientific">Mesorhizobium ciceri biovar biserrulae (strain HAMBI 2942 / LMG 23838 / WSM1271)</name>
    <dbReference type="NCBI Taxonomy" id="765698"/>
    <lineage>
        <taxon>Bacteria</taxon>
        <taxon>Pseudomonadati</taxon>
        <taxon>Pseudomonadota</taxon>
        <taxon>Alphaproteobacteria</taxon>
        <taxon>Hyphomicrobiales</taxon>
        <taxon>Phyllobacteriaceae</taxon>
        <taxon>Mesorhizobium</taxon>
    </lineage>
</organism>